<dbReference type="HOGENOM" id="CLU_056342_5_0_11"/>
<dbReference type="InterPro" id="IPR001279">
    <property type="entry name" value="Metallo-B-lactamas"/>
</dbReference>
<dbReference type="CDD" id="cd16282">
    <property type="entry name" value="metallo-hydrolase-like_MBL-fold"/>
    <property type="match status" value="1"/>
</dbReference>
<dbReference type="FunFam" id="3.60.15.10:FF:000073">
    <property type="entry name" value="MBL fold metallo-hydrolase"/>
    <property type="match status" value="1"/>
</dbReference>
<dbReference type="EMBL" id="CP003219">
    <property type="protein sequence ID" value="AEW93972.1"/>
    <property type="molecule type" value="Genomic_DNA"/>
</dbReference>
<evidence type="ECO:0000313" key="2">
    <source>
        <dbReference type="EMBL" id="AEW93972.1"/>
    </source>
</evidence>
<protein>
    <submittedName>
        <fullName evidence="2">Metallo-beta-lactamase</fullName>
    </submittedName>
</protein>
<name>G8WNC8_STREN</name>
<evidence type="ECO:0000259" key="1">
    <source>
        <dbReference type="SMART" id="SM00849"/>
    </source>
</evidence>
<dbReference type="Proteomes" id="UP000007842">
    <property type="component" value="Chromosome"/>
</dbReference>
<dbReference type="SMART" id="SM00849">
    <property type="entry name" value="Lactamase_B"/>
    <property type="match status" value="1"/>
</dbReference>
<dbReference type="PATRIC" id="fig|1003195.29.peg.1607"/>
<organism evidence="2 3">
    <name type="scientific">Streptantibioticus cattleyicolor (strain ATCC 35852 / DSM 46488 / JCM 4925 / NBRC 14057 / NRRL 8057)</name>
    <name type="common">Streptomyces cattleya</name>
    <dbReference type="NCBI Taxonomy" id="1003195"/>
    <lineage>
        <taxon>Bacteria</taxon>
        <taxon>Bacillati</taxon>
        <taxon>Actinomycetota</taxon>
        <taxon>Actinomycetes</taxon>
        <taxon>Kitasatosporales</taxon>
        <taxon>Streptomycetaceae</taxon>
        <taxon>Streptantibioticus</taxon>
    </lineage>
</organism>
<dbReference type="eggNOG" id="COG0491">
    <property type="taxonomic scope" value="Bacteria"/>
</dbReference>
<evidence type="ECO:0000313" key="3">
    <source>
        <dbReference type="Proteomes" id="UP000007842"/>
    </source>
</evidence>
<dbReference type="STRING" id="1003195.SCATT_16010"/>
<dbReference type="Gene3D" id="3.60.15.10">
    <property type="entry name" value="Ribonuclease Z/Hydroxyacylglutathione hydrolase-like"/>
    <property type="match status" value="1"/>
</dbReference>
<sequence>MPGVEKTERDGWERLAPGVARRRLAFLDVTIGVVVGTDGVLLIDSGSTVPEGERLRREVRDLTGRDVTHLALTHAHFDHVLGASAFPEAAVYGQAGLAGVLARGRAELGEDAVRYGVAGPEARRAVDALVTPGHPVDRRHALDLGGREALLVHPGPGHTGHDLAVVVPGTPVVVFCGDLVEESGEPQAGPDAVPGRWPAALDALLELGGETAVYVPGHGAVVDARFVRAQRDALARRFAVG</sequence>
<keyword evidence="3" id="KW-1185">Reference proteome</keyword>
<feature type="domain" description="Metallo-beta-lactamase" evidence="1">
    <location>
        <begin position="28"/>
        <end position="218"/>
    </location>
</feature>
<accession>G8WNC8</accession>
<dbReference type="InterPro" id="IPR036866">
    <property type="entry name" value="RibonucZ/Hydroxyglut_hydro"/>
</dbReference>
<dbReference type="InterPro" id="IPR050855">
    <property type="entry name" value="NDM-1-like"/>
</dbReference>
<reference evidence="3" key="1">
    <citation type="submission" date="2011-12" db="EMBL/GenBank/DDBJ databases">
        <title>Complete genome sequence of Streptomyces cattleya strain DSM 46488.</title>
        <authorList>
            <person name="Ou H.-Y."/>
            <person name="Li P."/>
            <person name="Zhao C."/>
            <person name="O'Hagan D."/>
            <person name="Deng Z."/>
        </authorList>
    </citation>
    <scope>NUCLEOTIDE SEQUENCE [LARGE SCALE GENOMIC DNA]</scope>
    <source>
        <strain evidence="3">ATCC 35852 / DSM 46488 / JCM 4925 / NBRC 14057 / NRRL 8057</strain>
    </source>
</reference>
<dbReference type="AlphaFoldDB" id="G8WNC8"/>
<dbReference type="KEGG" id="scy:SCATT_16010"/>
<dbReference type="Pfam" id="PF00753">
    <property type="entry name" value="Lactamase_B"/>
    <property type="match status" value="1"/>
</dbReference>
<proteinExistence type="predicted"/>
<dbReference type="SUPFAM" id="SSF56281">
    <property type="entry name" value="Metallo-hydrolase/oxidoreductase"/>
    <property type="match status" value="1"/>
</dbReference>
<gene>
    <name evidence="2" type="ordered locus">SCATT_16010</name>
</gene>
<dbReference type="PANTHER" id="PTHR42951">
    <property type="entry name" value="METALLO-BETA-LACTAMASE DOMAIN-CONTAINING"/>
    <property type="match status" value="1"/>
</dbReference>
<dbReference type="PANTHER" id="PTHR42951:SF4">
    <property type="entry name" value="ACYL-COENZYME A THIOESTERASE MBLAC2"/>
    <property type="match status" value="1"/>
</dbReference>